<dbReference type="AlphaFoldDB" id="A0A5E4XGT1"/>
<evidence type="ECO:0008006" key="3">
    <source>
        <dbReference type="Google" id="ProtNLM"/>
    </source>
</evidence>
<reference evidence="1 2" key="1">
    <citation type="submission" date="2019-08" db="EMBL/GenBank/DDBJ databases">
        <authorList>
            <person name="Peeters C."/>
        </authorList>
    </citation>
    <scope>NUCLEOTIDE SEQUENCE [LARGE SCALE GENOMIC DNA]</scope>
    <source>
        <strain evidence="1 2">LMG 31113</strain>
    </source>
</reference>
<proteinExistence type="predicted"/>
<sequence>MADTQTRKTREKKMCVLIQIVRRNAQMEEPEYRALLIAVTGKARTRQMNCMEMGKVLDRLAEMGFPSEAKLAFERVGKDRRAMLSKIDAQLRAQGRPRTYLDSMVKQICKVDALEFCTPEMLNKLIAALAYDAQRHQQ</sequence>
<organism evidence="1 2">
    <name type="scientific">Pandoraea fibrosis</name>
    <dbReference type="NCBI Taxonomy" id="1891094"/>
    <lineage>
        <taxon>Bacteria</taxon>
        <taxon>Pseudomonadati</taxon>
        <taxon>Pseudomonadota</taxon>
        <taxon>Betaproteobacteria</taxon>
        <taxon>Burkholderiales</taxon>
        <taxon>Burkholderiaceae</taxon>
        <taxon>Pandoraea</taxon>
    </lineage>
</organism>
<name>A0A5E4XGT1_9BURK</name>
<dbReference type="RefSeq" id="WP_150600526.1">
    <property type="nucleotide sequence ID" value="NZ_CABPRW010000009.1"/>
</dbReference>
<evidence type="ECO:0000313" key="2">
    <source>
        <dbReference type="Proteomes" id="UP000382577"/>
    </source>
</evidence>
<gene>
    <name evidence="1" type="ORF">PFI31113_03839</name>
</gene>
<dbReference type="Pfam" id="PF06252">
    <property type="entry name" value="GemA"/>
    <property type="match status" value="1"/>
</dbReference>
<protein>
    <recommendedName>
        <fullName evidence="3">Regulatory protein GemA</fullName>
    </recommendedName>
</protein>
<dbReference type="EMBL" id="CABPRW010000009">
    <property type="protein sequence ID" value="VVE35476.1"/>
    <property type="molecule type" value="Genomic_DNA"/>
</dbReference>
<dbReference type="OrthoDB" id="5460653at2"/>
<accession>A0A5E4XGT1</accession>
<dbReference type="Proteomes" id="UP000382577">
    <property type="component" value="Unassembled WGS sequence"/>
</dbReference>
<dbReference type="InterPro" id="IPR009363">
    <property type="entry name" value="Phage_Mu_Gp16"/>
</dbReference>
<evidence type="ECO:0000313" key="1">
    <source>
        <dbReference type="EMBL" id="VVE35476.1"/>
    </source>
</evidence>